<dbReference type="GO" id="GO:0031564">
    <property type="term" value="P:transcription antitermination"/>
    <property type="evidence" value="ECO:0007669"/>
    <property type="project" value="UniProtKB-KW"/>
</dbReference>
<dbReference type="InterPro" id="IPR043425">
    <property type="entry name" value="NusG-like"/>
</dbReference>
<keyword evidence="2" id="KW-0805">Transcription regulation</keyword>
<feature type="domain" description="KOW" evidence="5">
    <location>
        <begin position="117"/>
        <end position="144"/>
    </location>
</feature>
<protein>
    <submittedName>
        <fullName evidence="6">UpxY family transcription antiterminator</fullName>
    </submittedName>
</protein>
<proteinExistence type="predicted"/>
<dbReference type="InterPro" id="IPR036735">
    <property type="entry name" value="NGN_dom_sf"/>
</dbReference>
<evidence type="ECO:0000259" key="5">
    <source>
        <dbReference type="SMART" id="SM00739"/>
    </source>
</evidence>
<dbReference type="SUPFAM" id="SSF50104">
    <property type="entry name" value="Translation proteins SH3-like domain"/>
    <property type="match status" value="1"/>
</dbReference>
<dbReference type="EMBL" id="JACNJH010000151">
    <property type="protein sequence ID" value="MBC8361790.1"/>
    <property type="molecule type" value="Genomic_DNA"/>
</dbReference>
<dbReference type="Gene3D" id="3.30.70.940">
    <property type="entry name" value="NusG, N-terminal domain"/>
    <property type="match status" value="1"/>
</dbReference>
<sequence length="178" mass="19981">MTLKKPTDSWYVLHTKSRFENVVYEGLYKKSIEVFLPKVQVRSKRRDRKALIRVPLFPGYLFVKSGLSPSEHIEIVKTVGAVRLIGSKDGPVPVPPDTVESLKIMVQTNHSVLTGTRFQKGDRVMVVSGPFTGVTGTFVRYKGKDRVVVNIEALGQYAGVDVDEEDIEILPKIINNIR</sequence>
<dbReference type="CDD" id="cd06091">
    <property type="entry name" value="KOW_NusG"/>
    <property type="match status" value="1"/>
</dbReference>
<dbReference type="PANTHER" id="PTHR30265:SF4">
    <property type="entry name" value="KOW MOTIF FAMILY PROTEIN, EXPRESSED"/>
    <property type="match status" value="1"/>
</dbReference>
<dbReference type="GO" id="GO:0006354">
    <property type="term" value="P:DNA-templated transcription elongation"/>
    <property type="evidence" value="ECO:0007669"/>
    <property type="project" value="InterPro"/>
</dbReference>
<dbReference type="InterPro" id="IPR005824">
    <property type="entry name" value="KOW"/>
</dbReference>
<accession>A0A8J6THF7</accession>
<keyword evidence="1" id="KW-0889">Transcription antitermination</keyword>
<dbReference type="InterPro" id="IPR006645">
    <property type="entry name" value="NGN-like_dom"/>
</dbReference>
<dbReference type="SMART" id="SM00739">
    <property type="entry name" value="KOW"/>
    <property type="match status" value="1"/>
</dbReference>
<organism evidence="6 7">
    <name type="scientific">Candidatus Desulfatibia profunda</name>
    <dbReference type="NCBI Taxonomy" id="2841695"/>
    <lineage>
        <taxon>Bacteria</taxon>
        <taxon>Pseudomonadati</taxon>
        <taxon>Thermodesulfobacteriota</taxon>
        <taxon>Desulfobacteria</taxon>
        <taxon>Desulfobacterales</taxon>
        <taxon>Desulfobacterales incertae sedis</taxon>
        <taxon>Candidatus Desulfatibia</taxon>
    </lineage>
</organism>
<evidence type="ECO:0000256" key="1">
    <source>
        <dbReference type="ARBA" id="ARBA00022814"/>
    </source>
</evidence>
<reference evidence="6 7" key="1">
    <citation type="submission" date="2020-08" db="EMBL/GenBank/DDBJ databases">
        <title>Bridging the membrane lipid divide: bacteria of the FCB group superphylum have the potential to synthesize archaeal ether lipids.</title>
        <authorList>
            <person name="Villanueva L."/>
            <person name="Von Meijenfeldt F.A.B."/>
            <person name="Westbye A.B."/>
            <person name="Yadav S."/>
            <person name="Hopmans E.C."/>
            <person name="Dutilh B.E."/>
            <person name="Sinninghe Damste J.S."/>
        </authorList>
    </citation>
    <scope>NUCLEOTIDE SEQUENCE [LARGE SCALE GENOMIC DNA]</scope>
    <source>
        <strain evidence="6">NIOZ-UU30</strain>
    </source>
</reference>
<dbReference type="Proteomes" id="UP000603434">
    <property type="component" value="Unassembled WGS sequence"/>
</dbReference>
<keyword evidence="3" id="KW-0804">Transcription</keyword>
<gene>
    <name evidence="6" type="ORF">H8E23_10360</name>
</gene>
<evidence type="ECO:0000256" key="2">
    <source>
        <dbReference type="ARBA" id="ARBA00023015"/>
    </source>
</evidence>
<comment type="caution">
    <text evidence="6">The sequence shown here is derived from an EMBL/GenBank/DDBJ whole genome shotgun (WGS) entry which is preliminary data.</text>
</comment>
<dbReference type="SUPFAM" id="SSF82679">
    <property type="entry name" value="N-utilization substance G protein NusG, N-terminal domain"/>
    <property type="match status" value="1"/>
</dbReference>
<evidence type="ECO:0000256" key="3">
    <source>
        <dbReference type="ARBA" id="ARBA00023163"/>
    </source>
</evidence>
<dbReference type="InterPro" id="IPR008991">
    <property type="entry name" value="Translation_prot_SH3-like_sf"/>
</dbReference>
<evidence type="ECO:0000313" key="6">
    <source>
        <dbReference type="EMBL" id="MBC8361790.1"/>
    </source>
</evidence>
<dbReference type="SMART" id="SM00738">
    <property type="entry name" value="NGN"/>
    <property type="match status" value="1"/>
</dbReference>
<dbReference type="NCBIfam" id="NF033644">
    <property type="entry name" value="antiterm_UpxY"/>
    <property type="match status" value="1"/>
</dbReference>
<evidence type="ECO:0000313" key="7">
    <source>
        <dbReference type="Proteomes" id="UP000603434"/>
    </source>
</evidence>
<evidence type="ECO:0000259" key="4">
    <source>
        <dbReference type="SMART" id="SM00738"/>
    </source>
</evidence>
<dbReference type="PANTHER" id="PTHR30265">
    <property type="entry name" value="RHO-INTERACTING TRANSCRIPTION TERMINATION FACTOR NUSG"/>
    <property type="match status" value="1"/>
</dbReference>
<feature type="domain" description="NusG-like N-terminal" evidence="4">
    <location>
        <begin position="7"/>
        <end position="106"/>
    </location>
</feature>
<name>A0A8J6THF7_9BACT</name>
<dbReference type="Pfam" id="PF02357">
    <property type="entry name" value="NusG"/>
    <property type="match status" value="1"/>
</dbReference>
<dbReference type="AlphaFoldDB" id="A0A8J6THF7"/>
<dbReference type="CDD" id="cd09893">
    <property type="entry name" value="NGN_SP_TaA"/>
    <property type="match status" value="1"/>
</dbReference>